<evidence type="ECO:0000256" key="1">
    <source>
        <dbReference type="SAM" id="Phobius"/>
    </source>
</evidence>
<dbReference type="Proteomes" id="UP001175271">
    <property type="component" value="Unassembled WGS sequence"/>
</dbReference>
<organism evidence="2 3">
    <name type="scientific">Steinernema hermaphroditum</name>
    <dbReference type="NCBI Taxonomy" id="289476"/>
    <lineage>
        <taxon>Eukaryota</taxon>
        <taxon>Metazoa</taxon>
        <taxon>Ecdysozoa</taxon>
        <taxon>Nematoda</taxon>
        <taxon>Chromadorea</taxon>
        <taxon>Rhabditida</taxon>
        <taxon>Tylenchina</taxon>
        <taxon>Panagrolaimomorpha</taxon>
        <taxon>Strongyloidoidea</taxon>
        <taxon>Steinernematidae</taxon>
        <taxon>Steinernema</taxon>
    </lineage>
</organism>
<evidence type="ECO:0000313" key="2">
    <source>
        <dbReference type="EMBL" id="KAK0422940.1"/>
    </source>
</evidence>
<keyword evidence="1" id="KW-0472">Membrane</keyword>
<feature type="transmembrane region" description="Helical" evidence="1">
    <location>
        <begin position="148"/>
        <end position="167"/>
    </location>
</feature>
<evidence type="ECO:0000313" key="3">
    <source>
        <dbReference type="Proteomes" id="UP001175271"/>
    </source>
</evidence>
<name>A0AA39IFY4_9BILA</name>
<comment type="caution">
    <text evidence="2">The sequence shown here is derived from an EMBL/GenBank/DDBJ whole genome shotgun (WGS) entry which is preliminary data.</text>
</comment>
<feature type="transmembrane region" description="Helical" evidence="1">
    <location>
        <begin position="61"/>
        <end position="83"/>
    </location>
</feature>
<feature type="transmembrane region" description="Helical" evidence="1">
    <location>
        <begin position="121"/>
        <end position="142"/>
    </location>
</feature>
<protein>
    <submittedName>
        <fullName evidence="2">Uncharacterized protein</fullName>
    </submittedName>
</protein>
<keyword evidence="3" id="KW-1185">Reference proteome</keyword>
<dbReference type="AlphaFoldDB" id="A0AA39IFY4"/>
<dbReference type="EMBL" id="JAUCMV010000001">
    <property type="protein sequence ID" value="KAK0422940.1"/>
    <property type="molecule type" value="Genomic_DNA"/>
</dbReference>
<accession>A0AA39IFY4</accession>
<proteinExistence type="predicted"/>
<gene>
    <name evidence="2" type="ORF">QR680_007882</name>
</gene>
<reference evidence="2" key="1">
    <citation type="submission" date="2023-06" db="EMBL/GenBank/DDBJ databases">
        <title>Genomic analysis of the entomopathogenic nematode Steinernema hermaphroditum.</title>
        <authorList>
            <person name="Schwarz E.M."/>
            <person name="Heppert J.K."/>
            <person name="Baniya A."/>
            <person name="Schwartz H.T."/>
            <person name="Tan C.-H."/>
            <person name="Antoshechkin I."/>
            <person name="Sternberg P.W."/>
            <person name="Goodrich-Blair H."/>
            <person name="Dillman A.R."/>
        </authorList>
    </citation>
    <scope>NUCLEOTIDE SEQUENCE</scope>
    <source>
        <strain evidence="2">PS9179</strain>
        <tissue evidence="2">Whole animal</tissue>
    </source>
</reference>
<sequence length="201" mass="23600">MENRDENHYSPAEYGSSHRLVTARCYHYSPNIPFNRYDPYYNVRMIVVVDFFREPPVHSKVAQWTLTFLSFLLYATILVLFLLPYHVLWPVAVIGVVGGASHVFLAITLRKQFRHDYRLMAVYLIYEVAMLLCTFGAIIHGIVQLDYLLLSLALVFLIYRLIIIRFFKAYYHFVRMRAPDVARTVHLSADSRTEEEELQIC</sequence>
<keyword evidence="1" id="KW-1133">Transmembrane helix</keyword>
<feature type="transmembrane region" description="Helical" evidence="1">
    <location>
        <begin position="89"/>
        <end position="109"/>
    </location>
</feature>
<keyword evidence="1" id="KW-0812">Transmembrane</keyword>